<dbReference type="EMBL" id="BART01039317">
    <property type="protein sequence ID" value="GAH12774.1"/>
    <property type="molecule type" value="Genomic_DNA"/>
</dbReference>
<feature type="non-terminal residue" evidence="2">
    <location>
        <position position="1"/>
    </location>
</feature>
<comment type="caution">
    <text evidence="2">The sequence shown here is derived from an EMBL/GenBank/DDBJ whole genome shotgun (WGS) entry which is preliminary data.</text>
</comment>
<name>X1E6F5_9ZZZZ</name>
<proteinExistence type="predicted"/>
<sequence length="124" mass="13631">ELRRAEDGIRYRDEEPGEYYLEFTGEYGGLWRRLGMAPQALVGVGTIAVGFDASGYYRRREDSFDPRSSFIFEGIGEDELIGNFGILGDGASGSEIDATDAVLGTPSHTLIVARSEGHSENTYR</sequence>
<protein>
    <recommendedName>
        <fullName evidence="1">N,N-dimethylformamidase beta subunit-like C-terminal domain-containing protein</fullName>
    </recommendedName>
</protein>
<feature type="domain" description="N,N-dimethylformamidase beta subunit-like C-terminal" evidence="1">
    <location>
        <begin position="3"/>
        <end position="119"/>
    </location>
</feature>
<evidence type="ECO:0000313" key="2">
    <source>
        <dbReference type="EMBL" id="GAH12774.1"/>
    </source>
</evidence>
<dbReference type="AlphaFoldDB" id="X1E6F5"/>
<evidence type="ECO:0000259" key="1">
    <source>
        <dbReference type="Pfam" id="PF20254"/>
    </source>
</evidence>
<feature type="non-terminal residue" evidence="2">
    <location>
        <position position="124"/>
    </location>
</feature>
<gene>
    <name evidence="2" type="ORF">S01H4_64692</name>
</gene>
<reference evidence="2" key="1">
    <citation type="journal article" date="2014" name="Front. Microbiol.">
        <title>High frequency of phylogenetically diverse reductive dehalogenase-homologous genes in deep subseafloor sedimentary metagenomes.</title>
        <authorList>
            <person name="Kawai M."/>
            <person name="Futagami T."/>
            <person name="Toyoda A."/>
            <person name="Takaki Y."/>
            <person name="Nishi S."/>
            <person name="Hori S."/>
            <person name="Arai W."/>
            <person name="Tsubouchi T."/>
            <person name="Morono Y."/>
            <person name="Uchiyama I."/>
            <person name="Ito T."/>
            <person name="Fujiyama A."/>
            <person name="Inagaki F."/>
            <person name="Takami H."/>
        </authorList>
    </citation>
    <scope>NUCLEOTIDE SEQUENCE</scope>
    <source>
        <strain evidence="2">Expedition CK06-06</strain>
    </source>
</reference>
<dbReference type="InterPro" id="IPR046540">
    <property type="entry name" value="DMFA2_C"/>
</dbReference>
<dbReference type="Pfam" id="PF20254">
    <property type="entry name" value="DMFA2_C"/>
    <property type="match status" value="1"/>
</dbReference>
<accession>X1E6F5</accession>
<organism evidence="2">
    <name type="scientific">marine sediment metagenome</name>
    <dbReference type="NCBI Taxonomy" id="412755"/>
    <lineage>
        <taxon>unclassified sequences</taxon>
        <taxon>metagenomes</taxon>
        <taxon>ecological metagenomes</taxon>
    </lineage>
</organism>